<sequence length="123" mass="13538">MEQQILMKHQRMDQVWASSDSVTKLSTFLSTLQTRIKGHWAGDVEGIRAEGANNLSLIAACDHQLVVSLVVVEKTTLKCELNHENLDVVNVGFCDVNKVDLNDSSSGLVIVLGGYHLDEMTIT</sequence>
<dbReference type="EMBL" id="JAGYWB010000012">
    <property type="protein sequence ID" value="KAI0501770.1"/>
    <property type="molecule type" value="Genomic_DNA"/>
</dbReference>
<evidence type="ECO:0000313" key="2">
    <source>
        <dbReference type="Proteomes" id="UP000829196"/>
    </source>
</evidence>
<dbReference type="Proteomes" id="UP000829196">
    <property type="component" value="Unassembled WGS sequence"/>
</dbReference>
<dbReference type="AlphaFoldDB" id="A0A8T3B0A2"/>
<name>A0A8T3B0A2_DENNO</name>
<keyword evidence="2" id="KW-1185">Reference proteome</keyword>
<reference evidence="1" key="1">
    <citation type="journal article" date="2022" name="Front. Genet.">
        <title>Chromosome-Scale Assembly of the Dendrobium nobile Genome Provides Insights Into the Molecular Mechanism of the Biosynthesis of the Medicinal Active Ingredient of Dendrobium.</title>
        <authorList>
            <person name="Xu Q."/>
            <person name="Niu S.-C."/>
            <person name="Li K.-L."/>
            <person name="Zheng P.-J."/>
            <person name="Zhang X.-J."/>
            <person name="Jia Y."/>
            <person name="Liu Y."/>
            <person name="Niu Y.-X."/>
            <person name="Yu L.-H."/>
            <person name="Chen D.-F."/>
            <person name="Zhang G.-Q."/>
        </authorList>
    </citation>
    <scope>NUCLEOTIDE SEQUENCE</scope>
    <source>
        <tissue evidence="1">Leaf</tissue>
    </source>
</reference>
<accession>A0A8T3B0A2</accession>
<evidence type="ECO:0000313" key="1">
    <source>
        <dbReference type="EMBL" id="KAI0501770.1"/>
    </source>
</evidence>
<proteinExistence type="predicted"/>
<organism evidence="1 2">
    <name type="scientific">Dendrobium nobile</name>
    <name type="common">Orchid</name>
    <dbReference type="NCBI Taxonomy" id="94219"/>
    <lineage>
        <taxon>Eukaryota</taxon>
        <taxon>Viridiplantae</taxon>
        <taxon>Streptophyta</taxon>
        <taxon>Embryophyta</taxon>
        <taxon>Tracheophyta</taxon>
        <taxon>Spermatophyta</taxon>
        <taxon>Magnoliopsida</taxon>
        <taxon>Liliopsida</taxon>
        <taxon>Asparagales</taxon>
        <taxon>Orchidaceae</taxon>
        <taxon>Epidendroideae</taxon>
        <taxon>Malaxideae</taxon>
        <taxon>Dendrobiinae</taxon>
        <taxon>Dendrobium</taxon>
    </lineage>
</organism>
<protein>
    <submittedName>
        <fullName evidence="1">Uncharacterized protein</fullName>
    </submittedName>
</protein>
<comment type="caution">
    <text evidence="1">The sequence shown here is derived from an EMBL/GenBank/DDBJ whole genome shotgun (WGS) entry which is preliminary data.</text>
</comment>
<gene>
    <name evidence="1" type="ORF">KFK09_016715</name>
</gene>